<evidence type="ECO:0000313" key="1">
    <source>
        <dbReference type="EMBL" id="CAB4289121.1"/>
    </source>
</evidence>
<evidence type="ECO:0000313" key="2">
    <source>
        <dbReference type="EMBL" id="CAB4319483.1"/>
    </source>
</evidence>
<evidence type="ECO:0000313" key="3">
    <source>
        <dbReference type="Proteomes" id="UP000507222"/>
    </source>
</evidence>
<reference evidence="2 3" key="2">
    <citation type="submission" date="2020-05" db="EMBL/GenBank/DDBJ databases">
        <authorList>
            <person name="Campoy J."/>
            <person name="Schneeberger K."/>
            <person name="Spophaly S."/>
        </authorList>
    </citation>
    <scope>NUCLEOTIDE SEQUENCE [LARGE SCALE GENOMIC DNA]</scope>
    <source>
        <strain evidence="2">PruArmRojPasFocal</strain>
    </source>
</reference>
<dbReference type="Proteomes" id="UP000507245">
    <property type="component" value="Unassembled WGS sequence"/>
</dbReference>
<protein>
    <submittedName>
        <fullName evidence="2">Uncharacterized protein</fullName>
    </submittedName>
</protein>
<sequence>MDVTFDIVSVFRFPQSPLLRLSLCLLLFSQTQQTTPPLLAVDNDNHAAHTSNFKFQSNLCRSSRL</sequence>
<keyword evidence="4" id="KW-1185">Reference proteome</keyword>
<evidence type="ECO:0000313" key="4">
    <source>
        <dbReference type="Proteomes" id="UP000507245"/>
    </source>
</evidence>
<accession>A0A6J5Y4Y5</accession>
<dbReference type="EMBL" id="CAEKDK010000008">
    <property type="protein sequence ID" value="CAB4289121.1"/>
    <property type="molecule type" value="Genomic_DNA"/>
</dbReference>
<organism evidence="2 4">
    <name type="scientific">Prunus armeniaca</name>
    <name type="common">Apricot</name>
    <name type="synonym">Armeniaca vulgaris</name>
    <dbReference type="NCBI Taxonomy" id="36596"/>
    <lineage>
        <taxon>Eukaryota</taxon>
        <taxon>Viridiplantae</taxon>
        <taxon>Streptophyta</taxon>
        <taxon>Embryophyta</taxon>
        <taxon>Tracheophyta</taxon>
        <taxon>Spermatophyta</taxon>
        <taxon>Magnoliopsida</taxon>
        <taxon>eudicotyledons</taxon>
        <taxon>Gunneridae</taxon>
        <taxon>Pentapetalae</taxon>
        <taxon>rosids</taxon>
        <taxon>fabids</taxon>
        <taxon>Rosales</taxon>
        <taxon>Rosaceae</taxon>
        <taxon>Amygdaloideae</taxon>
        <taxon>Amygdaleae</taxon>
        <taxon>Prunus</taxon>
    </lineage>
</organism>
<reference evidence="4" key="1">
    <citation type="journal article" date="2020" name="Genome Biol.">
        <title>Gamete binning: chromosome-level and haplotype-resolved genome assembly enabled by high-throughput single-cell sequencing of gamete genomes.</title>
        <authorList>
            <person name="Campoy J.A."/>
            <person name="Sun H."/>
            <person name="Goel M."/>
            <person name="Jiao W.-B."/>
            <person name="Folz-Donahue K."/>
            <person name="Wang N."/>
            <person name="Rubio M."/>
            <person name="Liu C."/>
            <person name="Kukat C."/>
            <person name="Ruiz D."/>
            <person name="Huettel B."/>
            <person name="Schneeberger K."/>
        </authorList>
    </citation>
    <scope>NUCLEOTIDE SEQUENCE [LARGE SCALE GENOMIC DNA]</scope>
    <source>
        <strain evidence="4">cv. Rojo Pasion</strain>
    </source>
</reference>
<dbReference type="Proteomes" id="UP000507222">
    <property type="component" value="Unassembled WGS sequence"/>
</dbReference>
<dbReference type="EMBL" id="CAEKKB010000008">
    <property type="protein sequence ID" value="CAB4319483.1"/>
    <property type="molecule type" value="Genomic_DNA"/>
</dbReference>
<name>A0A6J5Y4Y5_PRUAR</name>
<proteinExistence type="predicted"/>
<gene>
    <name evidence="1" type="ORF">CURHAP_LOCUS47505</name>
    <name evidence="2" type="ORF">ORAREDHAP_LOCUS46814</name>
</gene>
<dbReference type="AlphaFoldDB" id="A0A6J5Y4Y5"/>